<dbReference type="InterPro" id="IPR017871">
    <property type="entry name" value="ABC_transporter-like_CS"/>
</dbReference>
<evidence type="ECO:0000259" key="5">
    <source>
        <dbReference type="PROSITE" id="PS50893"/>
    </source>
</evidence>
<proteinExistence type="inferred from homology"/>
<reference evidence="7" key="1">
    <citation type="submission" date="2016-06" db="EMBL/GenBank/DDBJ databases">
        <authorList>
            <person name="Varghese N."/>
        </authorList>
    </citation>
    <scope>NUCLEOTIDE SEQUENCE [LARGE SCALE GENOMIC DNA]</scope>
    <source>
        <strain evidence="7">DSM 45555</strain>
    </source>
</reference>
<dbReference type="InterPro" id="IPR027417">
    <property type="entry name" value="P-loop_NTPase"/>
</dbReference>
<dbReference type="InterPro" id="IPR003593">
    <property type="entry name" value="AAA+_ATPase"/>
</dbReference>
<dbReference type="Proteomes" id="UP000198551">
    <property type="component" value="Unassembled WGS sequence"/>
</dbReference>
<dbReference type="PROSITE" id="PS00211">
    <property type="entry name" value="ABC_TRANSPORTER_1"/>
    <property type="match status" value="1"/>
</dbReference>
<evidence type="ECO:0000256" key="2">
    <source>
        <dbReference type="ARBA" id="ARBA00022448"/>
    </source>
</evidence>
<dbReference type="Gene3D" id="3.40.50.300">
    <property type="entry name" value="P-loop containing nucleotide triphosphate hydrolases"/>
    <property type="match status" value="1"/>
</dbReference>
<sequence length="247" mass="27178">MAPIIEADGLGIRFVRNRRRQLRLRELIVHRGARDPDAGRFWPLRDLSFRIEPGETVGVVGRNGTGKSTLLRLIAGVLIPDEGSIRVRGRVAPLLELSAGFSGDLTGRENLYLVGGLHGLSSGYLREHFDEIVSFAGEQVERAIDTSVRHYSSGMKVRLGFAVIAHLPHPVLLVDEVTAVGDAEFRAKCYATIERLLAEGRTLVLVSHNDKDLTRFCRRGLYLDAGRLIVDGTIDEALAAYADAAKR</sequence>
<dbReference type="CDD" id="cd03220">
    <property type="entry name" value="ABC_KpsT_Wzt"/>
    <property type="match status" value="1"/>
</dbReference>
<dbReference type="InterPro" id="IPR015860">
    <property type="entry name" value="ABC_transpr_TagH-like"/>
</dbReference>
<dbReference type="InterPro" id="IPR003439">
    <property type="entry name" value="ABC_transporter-like_ATP-bd"/>
</dbReference>
<organism evidence="6 7">
    <name type="scientific">Micromonospora marina</name>
    <dbReference type="NCBI Taxonomy" id="307120"/>
    <lineage>
        <taxon>Bacteria</taxon>
        <taxon>Bacillati</taxon>
        <taxon>Actinomycetota</taxon>
        <taxon>Actinomycetes</taxon>
        <taxon>Micromonosporales</taxon>
        <taxon>Micromonosporaceae</taxon>
        <taxon>Micromonospora</taxon>
    </lineage>
</organism>
<keyword evidence="3" id="KW-0547">Nucleotide-binding</keyword>
<feature type="domain" description="ABC transporter" evidence="5">
    <location>
        <begin position="22"/>
        <end position="247"/>
    </location>
</feature>
<dbReference type="PANTHER" id="PTHR46743:SF2">
    <property type="entry name" value="TEICHOIC ACIDS EXPORT ATP-BINDING PROTEIN TAGH"/>
    <property type="match status" value="1"/>
</dbReference>
<evidence type="ECO:0000256" key="1">
    <source>
        <dbReference type="ARBA" id="ARBA00005417"/>
    </source>
</evidence>
<dbReference type="GO" id="GO:0016887">
    <property type="term" value="F:ATP hydrolysis activity"/>
    <property type="evidence" value="ECO:0007669"/>
    <property type="project" value="InterPro"/>
</dbReference>
<dbReference type="SMART" id="SM00382">
    <property type="entry name" value="AAA"/>
    <property type="match status" value="1"/>
</dbReference>
<accession>A0A1C4XG95</accession>
<name>A0A1C4XG95_9ACTN</name>
<dbReference type="PROSITE" id="PS50893">
    <property type="entry name" value="ABC_TRANSPORTER_2"/>
    <property type="match status" value="1"/>
</dbReference>
<keyword evidence="7" id="KW-1185">Reference proteome</keyword>
<dbReference type="GO" id="GO:0140359">
    <property type="term" value="F:ABC-type transporter activity"/>
    <property type="evidence" value="ECO:0007669"/>
    <property type="project" value="InterPro"/>
</dbReference>
<protein>
    <submittedName>
        <fullName evidence="6">ABC-2 type transport system ATP-binding protein</fullName>
    </submittedName>
</protein>
<evidence type="ECO:0000256" key="3">
    <source>
        <dbReference type="ARBA" id="ARBA00022741"/>
    </source>
</evidence>
<dbReference type="InterPro" id="IPR050683">
    <property type="entry name" value="Bact_Polysacc_Export_ATP-bd"/>
</dbReference>
<evidence type="ECO:0000313" key="7">
    <source>
        <dbReference type="Proteomes" id="UP000198551"/>
    </source>
</evidence>
<dbReference type="GO" id="GO:0005524">
    <property type="term" value="F:ATP binding"/>
    <property type="evidence" value="ECO:0007669"/>
    <property type="project" value="UniProtKB-KW"/>
</dbReference>
<gene>
    <name evidence="6" type="ORF">GA0070215_107136</name>
</gene>
<keyword evidence="2" id="KW-0813">Transport</keyword>
<dbReference type="EMBL" id="FMCV01000007">
    <property type="protein sequence ID" value="SCF07579.1"/>
    <property type="molecule type" value="Genomic_DNA"/>
</dbReference>
<dbReference type="Pfam" id="PF00005">
    <property type="entry name" value="ABC_tran"/>
    <property type="match status" value="1"/>
</dbReference>
<keyword evidence="4 6" id="KW-0067">ATP-binding</keyword>
<dbReference type="GO" id="GO:0016020">
    <property type="term" value="C:membrane"/>
    <property type="evidence" value="ECO:0007669"/>
    <property type="project" value="InterPro"/>
</dbReference>
<evidence type="ECO:0000313" key="6">
    <source>
        <dbReference type="EMBL" id="SCF07579.1"/>
    </source>
</evidence>
<dbReference type="RefSeq" id="WP_091045113.1">
    <property type="nucleotide sequence ID" value="NZ_FMCV01000007.1"/>
</dbReference>
<evidence type="ECO:0000256" key="4">
    <source>
        <dbReference type="ARBA" id="ARBA00022840"/>
    </source>
</evidence>
<dbReference type="AlphaFoldDB" id="A0A1C4XG95"/>
<dbReference type="SUPFAM" id="SSF52540">
    <property type="entry name" value="P-loop containing nucleoside triphosphate hydrolases"/>
    <property type="match status" value="1"/>
</dbReference>
<comment type="similarity">
    <text evidence="1">Belongs to the ABC transporter superfamily.</text>
</comment>
<dbReference type="PANTHER" id="PTHR46743">
    <property type="entry name" value="TEICHOIC ACIDS EXPORT ATP-BINDING PROTEIN TAGH"/>
    <property type="match status" value="1"/>
</dbReference>